<organism evidence="1">
    <name type="scientific">Siphoviridae sp. ctmqu18</name>
    <dbReference type="NCBI Taxonomy" id="2825655"/>
    <lineage>
        <taxon>Viruses</taxon>
        <taxon>Duplodnaviria</taxon>
        <taxon>Heunggongvirae</taxon>
        <taxon>Uroviricota</taxon>
        <taxon>Caudoviricetes</taxon>
    </lineage>
</organism>
<dbReference type="Gene3D" id="1.10.260.40">
    <property type="entry name" value="lambda repressor-like DNA-binding domains"/>
    <property type="match status" value="1"/>
</dbReference>
<name>A0A8S5V663_9CAUD</name>
<dbReference type="GO" id="GO:0003677">
    <property type="term" value="F:DNA binding"/>
    <property type="evidence" value="ECO:0007669"/>
    <property type="project" value="InterPro"/>
</dbReference>
<protein>
    <submittedName>
        <fullName evidence="1">Antitoxin</fullName>
    </submittedName>
</protein>
<dbReference type="EMBL" id="BK016207">
    <property type="protein sequence ID" value="DAG02240.1"/>
    <property type="molecule type" value="Genomic_DNA"/>
</dbReference>
<dbReference type="InterPro" id="IPR010982">
    <property type="entry name" value="Lambda_DNA-bd_dom_sf"/>
</dbReference>
<accession>A0A8S5V663</accession>
<reference evidence="1" key="1">
    <citation type="journal article" date="2021" name="Proc. Natl. Acad. Sci. U.S.A.">
        <title>A Catalog of Tens of Thousands of Viruses from Human Metagenomes Reveals Hidden Associations with Chronic Diseases.</title>
        <authorList>
            <person name="Tisza M.J."/>
            <person name="Buck C.B."/>
        </authorList>
    </citation>
    <scope>NUCLEOTIDE SEQUENCE</scope>
    <source>
        <strain evidence="1">Ctmqu18</strain>
    </source>
</reference>
<evidence type="ECO:0000313" key="1">
    <source>
        <dbReference type="EMBL" id="DAG02240.1"/>
    </source>
</evidence>
<dbReference type="SUPFAM" id="SSF47413">
    <property type="entry name" value="lambda repressor-like DNA-binding domains"/>
    <property type="match status" value="1"/>
</dbReference>
<proteinExistence type="predicted"/>
<sequence length="73" mass="7812">MLPNDFIKEAMQKTGTTQSDLAAALGYATQSAISSKLKASKLDTTAFIQMLNAMDYKIIAIDPVGVSTEITID</sequence>